<sequence>MLSNTGSKAKNALLRLYNRTCNSGATPSAKRTAVVVLILKKGKKASDLTSCRPISFTSTISKIMERLANGRLYYYMEDSGLLDENQARFRRHRSTVDQLVLFTQSVINALITTLWQSSST</sequence>
<evidence type="ECO:0008006" key="3">
    <source>
        <dbReference type="Google" id="ProtNLM"/>
    </source>
</evidence>
<proteinExistence type="predicted"/>
<organism evidence="1 2">
    <name type="scientific">Elysia crispata</name>
    <name type="common">lettuce slug</name>
    <dbReference type="NCBI Taxonomy" id="231223"/>
    <lineage>
        <taxon>Eukaryota</taxon>
        <taxon>Metazoa</taxon>
        <taxon>Spiralia</taxon>
        <taxon>Lophotrochozoa</taxon>
        <taxon>Mollusca</taxon>
        <taxon>Gastropoda</taxon>
        <taxon>Heterobranchia</taxon>
        <taxon>Euthyneura</taxon>
        <taxon>Panpulmonata</taxon>
        <taxon>Sacoglossa</taxon>
        <taxon>Placobranchoidea</taxon>
        <taxon>Plakobranchidae</taxon>
        <taxon>Elysia</taxon>
    </lineage>
</organism>
<accession>A0AAE0YT07</accession>
<comment type="caution">
    <text evidence="1">The sequence shown here is derived from an EMBL/GenBank/DDBJ whole genome shotgun (WGS) entry which is preliminary data.</text>
</comment>
<dbReference type="EMBL" id="JAWDGP010005524">
    <property type="protein sequence ID" value="KAK3756385.1"/>
    <property type="molecule type" value="Genomic_DNA"/>
</dbReference>
<evidence type="ECO:0000313" key="2">
    <source>
        <dbReference type="Proteomes" id="UP001283361"/>
    </source>
</evidence>
<evidence type="ECO:0000313" key="1">
    <source>
        <dbReference type="EMBL" id="KAK3756385.1"/>
    </source>
</evidence>
<keyword evidence="2" id="KW-1185">Reference proteome</keyword>
<dbReference type="AlphaFoldDB" id="A0AAE0YT07"/>
<dbReference type="Proteomes" id="UP001283361">
    <property type="component" value="Unassembled WGS sequence"/>
</dbReference>
<dbReference type="PANTHER" id="PTHR19446">
    <property type="entry name" value="REVERSE TRANSCRIPTASES"/>
    <property type="match status" value="1"/>
</dbReference>
<name>A0AAE0YT07_9GAST</name>
<gene>
    <name evidence="1" type="ORF">RRG08_038874</name>
</gene>
<protein>
    <recommendedName>
        <fullName evidence="3">Reverse transcriptase domain-containing protein</fullName>
    </recommendedName>
</protein>
<reference evidence="1" key="1">
    <citation type="journal article" date="2023" name="G3 (Bethesda)">
        <title>A reference genome for the long-term kleptoplast-retaining sea slug Elysia crispata morphotype clarki.</title>
        <authorList>
            <person name="Eastman K.E."/>
            <person name="Pendleton A.L."/>
            <person name="Shaikh M.A."/>
            <person name="Suttiyut T."/>
            <person name="Ogas R."/>
            <person name="Tomko P."/>
            <person name="Gavelis G."/>
            <person name="Widhalm J.R."/>
            <person name="Wisecaver J.H."/>
        </authorList>
    </citation>
    <scope>NUCLEOTIDE SEQUENCE</scope>
    <source>
        <strain evidence="1">ECLA1</strain>
    </source>
</reference>